<name>A0AAU0PYV9_9CORY</name>
<dbReference type="EMBL" id="CP137757">
    <property type="protein sequence ID" value="WPF24441.1"/>
    <property type="molecule type" value="Genomic_DNA"/>
</dbReference>
<dbReference type="PRINTS" id="PR00081">
    <property type="entry name" value="GDHRDH"/>
</dbReference>
<dbReference type="FunFam" id="3.40.50.720:FF:000084">
    <property type="entry name" value="Short-chain dehydrogenase reductase"/>
    <property type="match status" value="1"/>
</dbReference>
<gene>
    <name evidence="3" type="ORF">Q0N40_07810</name>
</gene>
<protein>
    <submittedName>
        <fullName evidence="3">SDR family oxidoreductase</fullName>
    </submittedName>
</protein>
<dbReference type="AlphaFoldDB" id="A0AAU0PYV9"/>
<dbReference type="PANTHER" id="PTHR24321">
    <property type="entry name" value="DEHYDROGENASES, SHORT CHAIN"/>
    <property type="match status" value="1"/>
</dbReference>
<accession>A0AAU0PYV9</accession>
<dbReference type="RefSeq" id="WP_204087346.1">
    <property type="nucleotide sequence ID" value="NZ_CP137757.1"/>
</dbReference>
<dbReference type="Gene3D" id="3.40.50.720">
    <property type="entry name" value="NAD(P)-binding Rossmann-like Domain"/>
    <property type="match status" value="1"/>
</dbReference>
<evidence type="ECO:0000256" key="1">
    <source>
        <dbReference type="ARBA" id="ARBA00006484"/>
    </source>
</evidence>
<dbReference type="KEGG" id="cpsk:Q0N40_07810"/>
<sequence>MDTQQGRVHDKVTLITGAASGMGESHARVLASQGAKVALADIADDKGTELAKDLNEKYGDGTAVFVHLDVTDFDNWTEAVEKTVEAFGHLDVLVNNAGVFTAGDVEEASLKDWDLTLAIDLTGTFYGMKAAVPELKKRETSSIINISSIAGLVGFKHRAAYAAAKWGVQGLTKTSALDLGKYGIRVNSVHPGSVNTPLTANLKRGFGQIPLDRAAEPTEISQLIVYLASDESTFASGGSFVLDGGETAGNNLRDDQ</sequence>
<evidence type="ECO:0000256" key="2">
    <source>
        <dbReference type="ARBA" id="ARBA00023002"/>
    </source>
</evidence>
<reference evidence="3 4" key="1">
    <citation type="submission" date="2023-10" db="EMBL/GenBank/DDBJ databases">
        <title>complete genome sequence of Corynebacterium pseudokroppenstedtii P15-C1.</title>
        <authorList>
            <person name="Bruggemann H."/>
            <person name="Poehlein A."/>
        </authorList>
    </citation>
    <scope>NUCLEOTIDE SEQUENCE [LARGE SCALE GENOMIC DNA]</scope>
    <source>
        <strain evidence="3 4">P15_C1</strain>
    </source>
</reference>
<keyword evidence="4" id="KW-1185">Reference proteome</keyword>
<dbReference type="SUPFAM" id="SSF51735">
    <property type="entry name" value="NAD(P)-binding Rossmann-fold domains"/>
    <property type="match status" value="1"/>
</dbReference>
<comment type="similarity">
    <text evidence="1">Belongs to the short-chain dehydrogenases/reductases (SDR) family.</text>
</comment>
<evidence type="ECO:0000313" key="4">
    <source>
        <dbReference type="Proteomes" id="UP001174314"/>
    </source>
</evidence>
<dbReference type="InterPro" id="IPR036291">
    <property type="entry name" value="NAD(P)-bd_dom_sf"/>
</dbReference>
<dbReference type="PANTHER" id="PTHR24321:SF8">
    <property type="entry name" value="ESTRADIOL 17-BETA-DEHYDROGENASE 8-RELATED"/>
    <property type="match status" value="1"/>
</dbReference>
<dbReference type="GO" id="GO:0016491">
    <property type="term" value="F:oxidoreductase activity"/>
    <property type="evidence" value="ECO:0007669"/>
    <property type="project" value="UniProtKB-KW"/>
</dbReference>
<dbReference type="Pfam" id="PF13561">
    <property type="entry name" value="adh_short_C2"/>
    <property type="match status" value="1"/>
</dbReference>
<dbReference type="PRINTS" id="PR00080">
    <property type="entry name" value="SDRFAMILY"/>
</dbReference>
<dbReference type="Proteomes" id="UP001174314">
    <property type="component" value="Chromosome"/>
</dbReference>
<organism evidence="3 4">
    <name type="scientific">Corynebacterium pseudokroppenstedtii</name>
    <dbReference type="NCBI Taxonomy" id="2804917"/>
    <lineage>
        <taxon>Bacteria</taxon>
        <taxon>Bacillati</taxon>
        <taxon>Actinomycetota</taxon>
        <taxon>Actinomycetes</taxon>
        <taxon>Mycobacteriales</taxon>
        <taxon>Corynebacteriaceae</taxon>
        <taxon>Corynebacterium</taxon>
    </lineage>
</organism>
<dbReference type="InterPro" id="IPR002347">
    <property type="entry name" value="SDR_fam"/>
</dbReference>
<proteinExistence type="inferred from homology"/>
<keyword evidence="2" id="KW-0560">Oxidoreductase</keyword>
<evidence type="ECO:0000313" key="3">
    <source>
        <dbReference type="EMBL" id="WPF24441.1"/>
    </source>
</evidence>